<dbReference type="AlphaFoldDB" id="A0A2H3KHW4"/>
<dbReference type="EMBL" id="PCMW01000052">
    <property type="protein sequence ID" value="PDS23839.1"/>
    <property type="molecule type" value="Genomic_DNA"/>
</dbReference>
<protein>
    <submittedName>
        <fullName evidence="2">Uncharacterized protein</fullName>
    </submittedName>
</protein>
<keyword evidence="1" id="KW-0472">Membrane</keyword>
<feature type="transmembrane region" description="Helical" evidence="1">
    <location>
        <begin position="336"/>
        <end position="354"/>
    </location>
</feature>
<dbReference type="OrthoDB" id="3182597at2"/>
<accession>A0A2H3KHW4</accession>
<evidence type="ECO:0000313" key="2">
    <source>
        <dbReference type="EMBL" id="PDS23839.1"/>
    </source>
</evidence>
<evidence type="ECO:0000313" key="3">
    <source>
        <dbReference type="Proteomes" id="UP000220828"/>
    </source>
</evidence>
<organism evidence="2 3">
    <name type="scientific">Flavobacterium branchiophilum</name>
    <dbReference type="NCBI Taxonomy" id="55197"/>
    <lineage>
        <taxon>Bacteria</taxon>
        <taxon>Pseudomonadati</taxon>
        <taxon>Bacteroidota</taxon>
        <taxon>Flavobacteriia</taxon>
        <taxon>Flavobacteriales</taxon>
        <taxon>Flavobacteriaceae</taxon>
        <taxon>Flavobacterium</taxon>
    </lineage>
</organism>
<proteinExistence type="predicted"/>
<reference evidence="2 3" key="1">
    <citation type="submission" date="2017-09" db="EMBL/GenBank/DDBJ databases">
        <title>Whole genomes of Flavobacteriaceae.</title>
        <authorList>
            <person name="Stine C."/>
            <person name="Li C."/>
            <person name="Tadesse D."/>
        </authorList>
    </citation>
    <scope>NUCLEOTIDE SEQUENCE [LARGE SCALE GENOMIC DNA]</scope>
    <source>
        <strain evidence="2 3">ATCC 35036</strain>
    </source>
</reference>
<dbReference type="Proteomes" id="UP000220828">
    <property type="component" value="Unassembled WGS sequence"/>
</dbReference>
<dbReference type="PANTHER" id="PTHR37826:SF3">
    <property type="entry name" value="J DOMAIN-CONTAINING PROTEIN"/>
    <property type="match status" value="1"/>
</dbReference>
<gene>
    <name evidence="2" type="ORF">B0A77_09615</name>
</gene>
<name>A0A2H3KHW4_9FLAO</name>
<keyword evidence="1" id="KW-1133">Transmembrane helix</keyword>
<dbReference type="RefSeq" id="WP_097554298.1">
    <property type="nucleotide sequence ID" value="NZ_PCMW01000052.1"/>
</dbReference>
<sequence length="355" mass="40099">MEIPSTNLNTIGCKNCGASLQYKPGTFSLVCAYCGSKNDIAVNYQPLALLDYEQYLEASENDHVAVQKIIHCNRCGSSTTTTSDVQSTHCLYCNNPLVASAIQNERYIKPQYILPFDVDQKEIATLLTQWVDGMWFAPDHLKKAALSPQYLKGIYLPFWSFDLQSTTQYTGERGEEYTVTVGSDENERTEVRTSWYYTEGTVRLHHQEVLTAASGKVAQHYINQLEPWDLDELVATQDAYLSGFLTEKYQIKLQDGLDAIMDTIDAAIQDGVYEDIGGDKQHISTMDKHYQHIKFKHILLPLYACSYPFEGKMYHFYINGRTGVVVGDRPYSTTKIVLAILLGLIILLIIVILAQ</sequence>
<comment type="caution">
    <text evidence="2">The sequence shown here is derived from an EMBL/GenBank/DDBJ whole genome shotgun (WGS) entry which is preliminary data.</text>
</comment>
<evidence type="ECO:0000256" key="1">
    <source>
        <dbReference type="SAM" id="Phobius"/>
    </source>
</evidence>
<dbReference type="PANTHER" id="PTHR37826">
    <property type="entry name" value="FLOTILLIN BAND_7_5 DOMAIN PROTEIN"/>
    <property type="match status" value="1"/>
</dbReference>
<keyword evidence="1" id="KW-0812">Transmembrane</keyword>